<evidence type="ECO:0000313" key="3">
    <source>
        <dbReference type="EMBL" id="CAD8532084.1"/>
    </source>
</evidence>
<protein>
    <recommendedName>
        <fullName evidence="2">AAR2 C-terminal domain-containing protein</fullName>
    </recommendedName>
</protein>
<evidence type="ECO:0000256" key="1">
    <source>
        <dbReference type="SAM" id="MobiDB-lite"/>
    </source>
</evidence>
<gene>
    <name evidence="3" type="ORF">CLEP1334_LOCUS7336</name>
</gene>
<feature type="region of interest" description="Disordered" evidence="1">
    <location>
        <begin position="85"/>
        <end position="107"/>
    </location>
</feature>
<reference evidence="3" key="1">
    <citation type="submission" date="2021-01" db="EMBL/GenBank/DDBJ databases">
        <authorList>
            <person name="Corre E."/>
            <person name="Pelletier E."/>
            <person name="Niang G."/>
            <person name="Scheremetjew M."/>
            <person name="Finn R."/>
            <person name="Kale V."/>
            <person name="Holt S."/>
            <person name="Cochrane G."/>
            <person name="Meng A."/>
            <person name="Brown T."/>
            <person name="Cohen L."/>
        </authorList>
    </citation>
    <scope>NUCLEOTIDE SEQUENCE</scope>
    <source>
        <strain evidence="3">RCC1130</strain>
    </source>
</reference>
<accession>A0A7S0IU72</accession>
<sequence>MLGRPSLYVNFLQVLRAQLLFAPEDFFLDELCADNFLHASLAALASRTSSCDLAAPLRSELARFWAFVGERFGSEMVEQLLAGGDEDDSPVVVPSDEIGHVAPSRHG</sequence>
<feature type="domain" description="AAR2 C-terminal" evidence="2">
    <location>
        <begin position="4"/>
        <end position="73"/>
    </location>
</feature>
<dbReference type="EMBL" id="HBER01014601">
    <property type="protein sequence ID" value="CAD8532084.1"/>
    <property type="molecule type" value="Transcribed_RNA"/>
</dbReference>
<organism evidence="3">
    <name type="scientific">Calcidiscus leptoporus</name>
    <dbReference type="NCBI Taxonomy" id="127549"/>
    <lineage>
        <taxon>Eukaryota</taxon>
        <taxon>Haptista</taxon>
        <taxon>Haptophyta</taxon>
        <taxon>Prymnesiophyceae</taxon>
        <taxon>Coccolithales</taxon>
        <taxon>Calcidiscaceae</taxon>
        <taxon>Calcidiscus</taxon>
    </lineage>
</organism>
<dbReference type="InterPro" id="IPR033648">
    <property type="entry name" value="AAR2_C"/>
</dbReference>
<proteinExistence type="predicted"/>
<dbReference type="Pfam" id="PF05282">
    <property type="entry name" value="AAR2"/>
    <property type="match status" value="1"/>
</dbReference>
<name>A0A7S0IU72_9EUKA</name>
<dbReference type="Gene3D" id="1.25.40.550">
    <property type="entry name" value="Aar2, C-terminal domain-like"/>
    <property type="match status" value="1"/>
</dbReference>
<dbReference type="AlphaFoldDB" id="A0A7S0IU72"/>
<dbReference type="InterPro" id="IPR038514">
    <property type="entry name" value="AAR2_C_sf"/>
</dbReference>
<dbReference type="CDD" id="cd13778">
    <property type="entry name" value="Aar2_C"/>
    <property type="match status" value="1"/>
</dbReference>
<evidence type="ECO:0000259" key="2">
    <source>
        <dbReference type="Pfam" id="PF05282"/>
    </source>
</evidence>